<dbReference type="EMBL" id="CAJZBQ010000014">
    <property type="protein sequence ID" value="CAG9315830.1"/>
    <property type="molecule type" value="Genomic_DNA"/>
</dbReference>
<evidence type="ECO:0000313" key="3">
    <source>
        <dbReference type="Proteomes" id="UP001162131"/>
    </source>
</evidence>
<evidence type="ECO:0000256" key="1">
    <source>
        <dbReference type="SAM" id="MobiDB-lite"/>
    </source>
</evidence>
<dbReference type="AlphaFoldDB" id="A0AAU9IM33"/>
<gene>
    <name evidence="2" type="ORF">BSTOLATCC_MIC14575</name>
</gene>
<feature type="compositionally biased region" description="Low complexity" evidence="1">
    <location>
        <begin position="11"/>
        <end position="23"/>
    </location>
</feature>
<evidence type="ECO:0000313" key="2">
    <source>
        <dbReference type="EMBL" id="CAG9315830.1"/>
    </source>
</evidence>
<evidence type="ECO:0008006" key="4">
    <source>
        <dbReference type="Google" id="ProtNLM"/>
    </source>
</evidence>
<reference evidence="2" key="1">
    <citation type="submission" date="2021-09" db="EMBL/GenBank/DDBJ databases">
        <authorList>
            <consortium name="AG Swart"/>
            <person name="Singh M."/>
            <person name="Singh A."/>
            <person name="Seah K."/>
            <person name="Emmerich C."/>
        </authorList>
    </citation>
    <scope>NUCLEOTIDE SEQUENCE</scope>
    <source>
        <strain evidence="2">ATCC30299</strain>
    </source>
</reference>
<name>A0AAU9IM33_9CILI</name>
<keyword evidence="3" id="KW-1185">Reference proteome</keyword>
<accession>A0AAU9IM33</accession>
<protein>
    <recommendedName>
        <fullName evidence="4">LITAF domain-containing protein</fullName>
    </recommendedName>
</protein>
<feature type="region of interest" description="Disordered" evidence="1">
    <location>
        <begin position="1"/>
        <end position="61"/>
    </location>
</feature>
<comment type="caution">
    <text evidence="2">The sequence shown here is derived from an EMBL/GenBank/DDBJ whole genome shotgun (WGS) entry which is preliminary data.</text>
</comment>
<organism evidence="2 3">
    <name type="scientific">Blepharisma stoltei</name>
    <dbReference type="NCBI Taxonomy" id="1481888"/>
    <lineage>
        <taxon>Eukaryota</taxon>
        <taxon>Sar</taxon>
        <taxon>Alveolata</taxon>
        <taxon>Ciliophora</taxon>
        <taxon>Postciliodesmatophora</taxon>
        <taxon>Heterotrichea</taxon>
        <taxon>Heterotrichida</taxon>
        <taxon>Blepharismidae</taxon>
        <taxon>Blepharisma</taxon>
    </lineage>
</organism>
<dbReference type="Proteomes" id="UP001162131">
    <property type="component" value="Unassembled WGS sequence"/>
</dbReference>
<proteinExistence type="predicted"/>
<feature type="compositionally biased region" description="Polar residues" evidence="1">
    <location>
        <begin position="29"/>
        <end position="48"/>
    </location>
</feature>
<sequence length="365" mass="41209">MEPDCTTPLQIESNSIISSEPSPRGTPMVSDQPNPIFSDQRYASSDSFETPERQGTEFSSSAIFGFSRNSTEKIHPHSKLLRITQMRPGDRRPREILLPIFYHQRHTPKYREHANLSMQTEPKSLSQILEGLRENPRSKFGSRSRVHRSNRKRVSFGSDLGDPIEIEGFSSIGRSSGQSFFDSILSIPKDKDKFSNSSLDSLEIEEIIPTKAKESMATIPTATNSVAEPKSSAIYPLSKNQAMQLVEEEKIITTQAGTVSTQGNVDNEEVPDLFYEREVFEYEQEAKASSVFQQVSEFNEYPAVIYCENCKKEIITTVKPEIKQEKGFFKKLDSFLCCCSNLWMKSHVLVHSCPICNQEIAKVSA</sequence>